<evidence type="ECO:0000256" key="2">
    <source>
        <dbReference type="ARBA" id="ARBA00023239"/>
    </source>
</evidence>
<comment type="caution">
    <text evidence="4">The sequence shown here is derived from an EMBL/GenBank/DDBJ whole genome shotgun (WGS) entry which is preliminary data.</text>
</comment>
<accession>A0ABS3F423</accession>
<feature type="region of interest" description="Disordered" evidence="3">
    <location>
        <begin position="236"/>
        <end position="257"/>
    </location>
</feature>
<evidence type="ECO:0000313" key="5">
    <source>
        <dbReference type="Proteomes" id="UP000664761"/>
    </source>
</evidence>
<dbReference type="RefSeq" id="WP_207043395.1">
    <property type="nucleotide sequence ID" value="NZ_JAFLNC010000002.1"/>
</dbReference>
<dbReference type="InterPro" id="IPR029045">
    <property type="entry name" value="ClpP/crotonase-like_dom_sf"/>
</dbReference>
<dbReference type="Gene3D" id="1.10.12.10">
    <property type="entry name" value="Lyase 2-enoyl-coa Hydratase, Chain A, domain 2"/>
    <property type="match status" value="1"/>
</dbReference>
<dbReference type="InterPro" id="IPR014748">
    <property type="entry name" value="Enoyl-CoA_hydra_C"/>
</dbReference>
<sequence>MVYQPVLLEKKDGVALVTLNRPDAGNASDAEMARELIALWPTLKADEDVRAVVLTGAGTRHFCTGADMKLASDKGDTGFDAWGDIPEDFFKPVICAVNGVVAGGGWHFMWQADFAIASESATFLEPHVSVGWVPLREMLGMALRVPQGPIRRMAYMGTAERMDAKRAYELGIVTEVVPADELVDHAMELATIIAKQAPLAVQATKETFQRAFDLRYAWRPLYDHMHEKRIQVDWESEDGKEGPRAFAEKRAPVWKGR</sequence>
<keyword evidence="5" id="KW-1185">Reference proteome</keyword>
<dbReference type="CDD" id="cd06558">
    <property type="entry name" value="crotonase-like"/>
    <property type="match status" value="1"/>
</dbReference>
<organism evidence="4 5">
    <name type="scientific">Sneathiella sedimenti</name>
    <dbReference type="NCBI Taxonomy" id="2816034"/>
    <lineage>
        <taxon>Bacteria</taxon>
        <taxon>Pseudomonadati</taxon>
        <taxon>Pseudomonadota</taxon>
        <taxon>Alphaproteobacteria</taxon>
        <taxon>Sneathiellales</taxon>
        <taxon>Sneathiellaceae</taxon>
        <taxon>Sneathiella</taxon>
    </lineage>
</organism>
<protein>
    <submittedName>
        <fullName evidence="4">Enoyl-CoA hydratase/isomerase family protein</fullName>
    </submittedName>
</protein>
<dbReference type="PANTHER" id="PTHR11941">
    <property type="entry name" value="ENOYL-COA HYDRATASE-RELATED"/>
    <property type="match status" value="1"/>
</dbReference>
<dbReference type="EMBL" id="JAFLNC010000002">
    <property type="protein sequence ID" value="MBO0333238.1"/>
    <property type="molecule type" value="Genomic_DNA"/>
</dbReference>
<keyword evidence="2" id="KW-0456">Lyase</keyword>
<evidence type="ECO:0000313" key="4">
    <source>
        <dbReference type="EMBL" id="MBO0333238.1"/>
    </source>
</evidence>
<gene>
    <name evidence="4" type="ORF">J0X12_06425</name>
</gene>
<comment type="similarity">
    <text evidence="1">Belongs to the enoyl-CoA hydratase/isomerase family.</text>
</comment>
<dbReference type="SUPFAM" id="SSF52096">
    <property type="entry name" value="ClpP/crotonase"/>
    <property type="match status" value="1"/>
</dbReference>
<dbReference type="Gene3D" id="3.90.226.10">
    <property type="entry name" value="2-enoyl-CoA Hydratase, Chain A, domain 1"/>
    <property type="match status" value="1"/>
</dbReference>
<dbReference type="Pfam" id="PF00378">
    <property type="entry name" value="ECH_1"/>
    <property type="match status" value="1"/>
</dbReference>
<reference evidence="4 5" key="1">
    <citation type="submission" date="2021-03" db="EMBL/GenBank/DDBJ databases">
        <title>Sneathiella sp. CAU 1612 isolated from Kang Won-do.</title>
        <authorList>
            <person name="Kim W."/>
        </authorList>
    </citation>
    <scope>NUCLEOTIDE SEQUENCE [LARGE SCALE GENOMIC DNA]</scope>
    <source>
        <strain evidence="4 5">CAU 1612</strain>
    </source>
</reference>
<name>A0ABS3F423_9PROT</name>
<dbReference type="InterPro" id="IPR001753">
    <property type="entry name" value="Enoyl-CoA_hydra/iso"/>
</dbReference>
<evidence type="ECO:0000256" key="1">
    <source>
        <dbReference type="ARBA" id="ARBA00005254"/>
    </source>
</evidence>
<dbReference type="Proteomes" id="UP000664761">
    <property type="component" value="Unassembled WGS sequence"/>
</dbReference>
<evidence type="ECO:0000256" key="3">
    <source>
        <dbReference type="SAM" id="MobiDB-lite"/>
    </source>
</evidence>
<dbReference type="PANTHER" id="PTHR11941:SF54">
    <property type="entry name" value="ENOYL-COA HYDRATASE, MITOCHONDRIAL"/>
    <property type="match status" value="1"/>
</dbReference>
<feature type="compositionally biased region" description="Basic and acidic residues" evidence="3">
    <location>
        <begin position="236"/>
        <end position="251"/>
    </location>
</feature>
<proteinExistence type="inferred from homology"/>